<dbReference type="PROSITE" id="PS51819">
    <property type="entry name" value="VOC"/>
    <property type="match status" value="1"/>
</dbReference>
<dbReference type="RefSeq" id="WP_189448540.1">
    <property type="nucleotide sequence ID" value="NZ_BMXY01000001.1"/>
</dbReference>
<accession>A0ABQ3C0N1</accession>
<dbReference type="Gene3D" id="3.10.180.10">
    <property type="entry name" value="2,3-Dihydroxybiphenyl 1,2-Dioxygenase, domain 1"/>
    <property type="match status" value="1"/>
</dbReference>
<dbReference type="PANTHER" id="PTHR35006">
    <property type="entry name" value="GLYOXALASE FAMILY PROTEIN (AFU_ORTHOLOGUE AFUA_5G14830)"/>
    <property type="match status" value="1"/>
</dbReference>
<dbReference type="SUPFAM" id="SSF54593">
    <property type="entry name" value="Glyoxalase/Bleomycin resistance protein/Dihydroxybiphenyl dioxygenase"/>
    <property type="match status" value="1"/>
</dbReference>
<dbReference type="GO" id="GO:0016829">
    <property type="term" value="F:lyase activity"/>
    <property type="evidence" value="ECO:0007669"/>
    <property type="project" value="UniProtKB-KW"/>
</dbReference>
<comment type="caution">
    <text evidence="2">The sequence shown here is derived from an EMBL/GenBank/DDBJ whole genome shotgun (WGS) entry which is preliminary data.</text>
</comment>
<name>A0ABQ3C0N1_9GAMM</name>
<protein>
    <submittedName>
        <fullName evidence="2">Lactoylglutathione lyase</fullName>
    </submittedName>
</protein>
<dbReference type="InterPro" id="IPR004360">
    <property type="entry name" value="Glyas_Fos-R_dOase_dom"/>
</dbReference>
<evidence type="ECO:0000313" key="2">
    <source>
        <dbReference type="EMBL" id="GGZ62702.1"/>
    </source>
</evidence>
<dbReference type="Proteomes" id="UP000643403">
    <property type="component" value="Unassembled WGS sequence"/>
</dbReference>
<reference evidence="3" key="1">
    <citation type="journal article" date="2019" name="Int. J. Syst. Evol. Microbiol.">
        <title>The Global Catalogue of Microorganisms (GCM) 10K type strain sequencing project: providing services to taxonomists for standard genome sequencing and annotation.</title>
        <authorList>
            <consortium name="The Broad Institute Genomics Platform"/>
            <consortium name="The Broad Institute Genome Sequencing Center for Infectious Disease"/>
            <person name="Wu L."/>
            <person name="Ma J."/>
        </authorList>
    </citation>
    <scope>NUCLEOTIDE SEQUENCE [LARGE SCALE GENOMIC DNA]</scope>
    <source>
        <strain evidence="3">KCTC 22558</strain>
    </source>
</reference>
<evidence type="ECO:0000259" key="1">
    <source>
        <dbReference type="PROSITE" id="PS51819"/>
    </source>
</evidence>
<gene>
    <name evidence="2" type="ORF">GCM10008101_16150</name>
</gene>
<dbReference type="PANTHER" id="PTHR35006:SF1">
    <property type="entry name" value="BLL2941 PROTEIN"/>
    <property type="match status" value="1"/>
</dbReference>
<sequence>MIAYTTLGTNDLPRAARFYDELLALIGGKREMEQPGYFIAYGNGGPGAGLGITVPFDKNAATVGNGTMVALEAKDPAQVDAVYAKAIELGGTDEGAPGERFPGFYAAYFRDLDGNKLNICHMTFDPSVHAPG</sequence>
<keyword evidence="3" id="KW-1185">Reference proteome</keyword>
<keyword evidence="2" id="KW-0456">Lyase</keyword>
<proteinExistence type="predicted"/>
<dbReference type="CDD" id="cd07262">
    <property type="entry name" value="VOC_like"/>
    <property type="match status" value="1"/>
</dbReference>
<evidence type="ECO:0000313" key="3">
    <source>
        <dbReference type="Proteomes" id="UP000643403"/>
    </source>
</evidence>
<dbReference type="EMBL" id="BMXY01000001">
    <property type="protein sequence ID" value="GGZ62702.1"/>
    <property type="molecule type" value="Genomic_DNA"/>
</dbReference>
<feature type="domain" description="VOC" evidence="1">
    <location>
        <begin position="1"/>
        <end position="122"/>
    </location>
</feature>
<dbReference type="Pfam" id="PF00903">
    <property type="entry name" value="Glyoxalase"/>
    <property type="match status" value="1"/>
</dbReference>
<dbReference type="InterPro" id="IPR029068">
    <property type="entry name" value="Glyas_Bleomycin-R_OHBP_Dase"/>
</dbReference>
<dbReference type="InterPro" id="IPR037523">
    <property type="entry name" value="VOC_core"/>
</dbReference>
<organism evidence="2 3">
    <name type="scientific">Cognatilysobacter xinjiangensis</name>
    <dbReference type="NCBI Taxonomy" id="546892"/>
    <lineage>
        <taxon>Bacteria</taxon>
        <taxon>Pseudomonadati</taxon>
        <taxon>Pseudomonadota</taxon>
        <taxon>Gammaproteobacteria</taxon>
        <taxon>Lysobacterales</taxon>
        <taxon>Lysobacteraceae</taxon>
        <taxon>Cognatilysobacter</taxon>
    </lineage>
</organism>